<name>A0A934S3Q0_9BACT</name>
<accession>A0A934S3Q0</accession>
<evidence type="ECO:0000313" key="2">
    <source>
        <dbReference type="EMBL" id="MBK1880126.1"/>
    </source>
</evidence>
<dbReference type="CDD" id="cd02440">
    <property type="entry name" value="AdoMet_MTases"/>
    <property type="match status" value="1"/>
</dbReference>
<evidence type="ECO:0000313" key="3">
    <source>
        <dbReference type="Proteomes" id="UP000617628"/>
    </source>
</evidence>
<dbReference type="Gene3D" id="3.40.50.150">
    <property type="entry name" value="Vaccinia Virus protein VP39"/>
    <property type="match status" value="1"/>
</dbReference>
<keyword evidence="3" id="KW-1185">Reference proteome</keyword>
<protein>
    <submittedName>
        <fullName evidence="2">Class I SAM-dependent methyltransferase</fullName>
    </submittedName>
</protein>
<proteinExistence type="predicted"/>
<organism evidence="2 3">
    <name type="scientific">Pelagicoccus mobilis</name>
    <dbReference type="NCBI Taxonomy" id="415221"/>
    <lineage>
        <taxon>Bacteria</taxon>
        <taxon>Pseudomonadati</taxon>
        <taxon>Verrucomicrobiota</taxon>
        <taxon>Opitutia</taxon>
        <taxon>Puniceicoccales</taxon>
        <taxon>Pelagicoccaceae</taxon>
        <taxon>Pelagicoccus</taxon>
    </lineage>
</organism>
<keyword evidence="2" id="KW-0489">Methyltransferase</keyword>
<comment type="caution">
    <text evidence="2">The sequence shown here is derived from an EMBL/GenBank/DDBJ whole genome shotgun (WGS) entry which is preliminary data.</text>
</comment>
<dbReference type="AlphaFoldDB" id="A0A934S3Q0"/>
<dbReference type="InterPro" id="IPR013216">
    <property type="entry name" value="Methyltransf_11"/>
</dbReference>
<keyword evidence="2" id="KW-0808">Transferase</keyword>
<sequence>MDILSYNREAWNRQSRTGSRWCTPVSPQTISDARKGKWDIVLTPNKNVPKTWFGDITGKDLLCLASGGGQQAPILSAAGANVTSFDNSDEQLAKDTLVADRENLTIRTERGDMADLSRFADESFDVIFHPVSNVFAEKIRPVWKECYRVLRPGGRLLSGFMNPCFYLFDQDEALETGKLEVKYSLPFSDTKSLPPDKLREIQEKGYAYEFSHSIEDQIGGQTAAGLLIQDLYEDNWNNEASELNKYSPMYISTLARKLPI</sequence>
<dbReference type="GO" id="GO:0008757">
    <property type="term" value="F:S-adenosylmethionine-dependent methyltransferase activity"/>
    <property type="evidence" value="ECO:0007669"/>
    <property type="project" value="InterPro"/>
</dbReference>
<dbReference type="GO" id="GO:0032259">
    <property type="term" value="P:methylation"/>
    <property type="evidence" value="ECO:0007669"/>
    <property type="project" value="UniProtKB-KW"/>
</dbReference>
<feature type="domain" description="Methyltransferase type 11" evidence="1">
    <location>
        <begin position="62"/>
        <end position="157"/>
    </location>
</feature>
<dbReference type="InterPro" id="IPR029063">
    <property type="entry name" value="SAM-dependent_MTases_sf"/>
</dbReference>
<dbReference type="Pfam" id="PF08241">
    <property type="entry name" value="Methyltransf_11"/>
    <property type="match status" value="1"/>
</dbReference>
<dbReference type="RefSeq" id="WP_200358742.1">
    <property type="nucleotide sequence ID" value="NZ_JAENIL010000071.1"/>
</dbReference>
<gene>
    <name evidence="2" type="ORF">JIN87_24790</name>
</gene>
<dbReference type="SUPFAM" id="SSF53335">
    <property type="entry name" value="S-adenosyl-L-methionine-dependent methyltransferases"/>
    <property type="match status" value="1"/>
</dbReference>
<dbReference type="EMBL" id="JAENIL010000071">
    <property type="protein sequence ID" value="MBK1880126.1"/>
    <property type="molecule type" value="Genomic_DNA"/>
</dbReference>
<evidence type="ECO:0000259" key="1">
    <source>
        <dbReference type="Pfam" id="PF08241"/>
    </source>
</evidence>
<dbReference type="Proteomes" id="UP000617628">
    <property type="component" value="Unassembled WGS sequence"/>
</dbReference>
<reference evidence="2" key="1">
    <citation type="submission" date="2021-01" db="EMBL/GenBank/DDBJ databases">
        <title>Modified the classification status of verrucomicrobia.</title>
        <authorList>
            <person name="Feng X."/>
        </authorList>
    </citation>
    <scope>NUCLEOTIDE SEQUENCE</scope>
    <source>
        <strain evidence="2">KCTC 13126</strain>
    </source>
</reference>